<accession>A0A1Q9E392</accession>
<dbReference type="GO" id="GO:0006865">
    <property type="term" value="P:amino acid transport"/>
    <property type="evidence" value="ECO:0007669"/>
    <property type="project" value="UniProtKB-KW"/>
</dbReference>
<feature type="transmembrane region" description="Helical" evidence="12">
    <location>
        <begin position="500"/>
        <end position="521"/>
    </location>
</feature>
<keyword evidence="6 12" id="KW-0812">Transmembrane</keyword>
<gene>
    <name evidence="14" type="primary">desi2</name>
    <name evidence="14" type="ORF">AK812_SmicGene15326</name>
</gene>
<dbReference type="OrthoDB" id="330047at2759"/>
<feature type="transmembrane region" description="Helical" evidence="12">
    <location>
        <begin position="711"/>
        <end position="730"/>
    </location>
</feature>
<dbReference type="InterPro" id="IPR042266">
    <property type="entry name" value="PPPDE_sf"/>
</dbReference>
<feature type="transmembrane region" description="Helical" evidence="12">
    <location>
        <begin position="765"/>
        <end position="783"/>
    </location>
</feature>
<evidence type="ECO:0000313" key="15">
    <source>
        <dbReference type="Proteomes" id="UP000186817"/>
    </source>
</evidence>
<feature type="transmembrane region" description="Helical" evidence="12">
    <location>
        <begin position="475"/>
        <end position="494"/>
    </location>
</feature>
<dbReference type="InterPro" id="IPR036259">
    <property type="entry name" value="MFS_trans_sf"/>
</dbReference>
<dbReference type="SUPFAM" id="SSF103473">
    <property type="entry name" value="MFS general substrate transporter"/>
    <property type="match status" value="1"/>
</dbReference>
<evidence type="ECO:0000256" key="6">
    <source>
        <dbReference type="ARBA" id="ARBA00022692"/>
    </source>
</evidence>
<dbReference type="PANTHER" id="PTHR20772:SF2">
    <property type="entry name" value="PROTEIN FMP42"/>
    <property type="match status" value="1"/>
</dbReference>
<dbReference type="SMART" id="SM01179">
    <property type="entry name" value="DUF862"/>
    <property type="match status" value="1"/>
</dbReference>
<feature type="transmembrane region" description="Helical" evidence="12">
    <location>
        <begin position="803"/>
        <end position="823"/>
    </location>
</feature>
<comment type="subcellular location">
    <subcellularLocation>
        <location evidence="1">Membrane</location>
        <topology evidence="1">Multi-pass membrane protein</topology>
    </subcellularLocation>
</comment>
<feature type="transmembrane region" description="Helical" evidence="12">
    <location>
        <begin position="564"/>
        <end position="584"/>
    </location>
</feature>
<protein>
    <submittedName>
        <fullName evidence="14">Desumoylating isopeptidase 2</fullName>
    </submittedName>
</protein>
<feature type="transmembrane region" description="Helical" evidence="12">
    <location>
        <begin position="681"/>
        <end position="704"/>
    </location>
</feature>
<keyword evidence="10 12" id="KW-0472">Membrane</keyword>
<keyword evidence="7" id="KW-0378">Hydrolase</keyword>
<dbReference type="InterPro" id="IPR008580">
    <property type="entry name" value="PPPDE_dom"/>
</dbReference>
<dbReference type="Pfam" id="PF05903">
    <property type="entry name" value="Peptidase_C97"/>
    <property type="match status" value="1"/>
</dbReference>
<evidence type="ECO:0000256" key="7">
    <source>
        <dbReference type="ARBA" id="ARBA00022801"/>
    </source>
</evidence>
<dbReference type="GO" id="GO:0022857">
    <property type="term" value="F:transmembrane transporter activity"/>
    <property type="evidence" value="ECO:0007669"/>
    <property type="project" value="InterPro"/>
</dbReference>
<feature type="region of interest" description="Disordered" evidence="11">
    <location>
        <begin position="309"/>
        <end position="335"/>
    </location>
</feature>
<evidence type="ECO:0000256" key="5">
    <source>
        <dbReference type="ARBA" id="ARBA00022670"/>
    </source>
</evidence>
<comment type="caution">
    <text evidence="14">The sequence shown here is derived from an EMBL/GenBank/DDBJ whole genome shotgun (WGS) entry which is preliminary data.</text>
</comment>
<keyword evidence="9 12" id="KW-1133">Transmembrane helix</keyword>
<dbReference type="GO" id="GO:0016020">
    <property type="term" value="C:membrane"/>
    <property type="evidence" value="ECO:0007669"/>
    <property type="project" value="UniProtKB-SubCell"/>
</dbReference>
<evidence type="ECO:0000256" key="1">
    <source>
        <dbReference type="ARBA" id="ARBA00004141"/>
    </source>
</evidence>
<feature type="transmembrane region" description="Helical" evidence="12">
    <location>
        <begin position="392"/>
        <end position="415"/>
    </location>
</feature>
<dbReference type="InterPro" id="IPR052599">
    <property type="entry name" value="SLC43A_AATransporter"/>
</dbReference>
<dbReference type="GO" id="GO:0006508">
    <property type="term" value="P:proteolysis"/>
    <property type="evidence" value="ECO:0007669"/>
    <property type="project" value="UniProtKB-KW"/>
</dbReference>
<evidence type="ECO:0000256" key="2">
    <source>
        <dbReference type="ARBA" id="ARBA00006595"/>
    </source>
</evidence>
<evidence type="ECO:0000313" key="14">
    <source>
        <dbReference type="EMBL" id="OLQ01869.1"/>
    </source>
</evidence>
<evidence type="ECO:0000256" key="11">
    <source>
        <dbReference type="SAM" id="MobiDB-lite"/>
    </source>
</evidence>
<keyword evidence="15" id="KW-1185">Reference proteome</keyword>
<evidence type="ECO:0000256" key="9">
    <source>
        <dbReference type="ARBA" id="ARBA00022989"/>
    </source>
</evidence>
<comment type="similarity">
    <text evidence="2">Belongs to the SLC43A transporter (TC 2.A.1.44) family.</text>
</comment>
<feature type="region of interest" description="Disordered" evidence="11">
    <location>
        <begin position="887"/>
        <end position="915"/>
    </location>
</feature>
<feature type="transmembrane region" description="Helical" evidence="12">
    <location>
        <begin position="533"/>
        <end position="552"/>
    </location>
</feature>
<dbReference type="EMBL" id="LSRX01000278">
    <property type="protein sequence ID" value="OLQ01869.1"/>
    <property type="molecule type" value="Genomic_DNA"/>
</dbReference>
<dbReference type="Gene3D" id="1.20.1250.20">
    <property type="entry name" value="MFS general substrate transporter like domains"/>
    <property type="match status" value="2"/>
</dbReference>
<dbReference type="InterPro" id="IPR011701">
    <property type="entry name" value="MFS"/>
</dbReference>
<feature type="region of interest" description="Disordered" evidence="11">
    <location>
        <begin position="931"/>
        <end position="951"/>
    </location>
</feature>
<evidence type="ECO:0000259" key="13">
    <source>
        <dbReference type="PROSITE" id="PS51858"/>
    </source>
</evidence>
<dbReference type="Proteomes" id="UP000186817">
    <property type="component" value="Unassembled WGS sequence"/>
</dbReference>
<evidence type="ECO:0000256" key="8">
    <source>
        <dbReference type="ARBA" id="ARBA00022970"/>
    </source>
</evidence>
<keyword evidence="8" id="KW-0029">Amino-acid transport</keyword>
<feature type="transmembrane region" description="Helical" evidence="12">
    <location>
        <begin position="444"/>
        <end position="468"/>
    </location>
</feature>
<evidence type="ECO:0000256" key="4">
    <source>
        <dbReference type="ARBA" id="ARBA00022448"/>
    </source>
</evidence>
<keyword evidence="5" id="KW-0645">Protease</keyword>
<dbReference type="GO" id="GO:0008233">
    <property type="term" value="F:peptidase activity"/>
    <property type="evidence" value="ECO:0007669"/>
    <property type="project" value="UniProtKB-KW"/>
</dbReference>
<proteinExistence type="inferred from homology"/>
<sequence>MEGRGRRGMPACAPVPGSTGDPQSWYFKTRCIVFDLGASVLIRVTRMAASSGGALEPEGSYGGVDLTGAVVGVDAASMVTLQWFNLGESVVSPLTALLQKLADKEEEKIPKPLYDFPESDHAAILEKMGESEVEAEAAALLKEPNGLRQTANLKVLGNTTRVRYSKHGFALAWLSKVMSSFTMFDEYFLKDLGTDQAIWAVASDMANELRPVGQATSCLTFVSPSPDAECAALVLDGTIAAQNLAAVCLKRSLYKEAIEWADAALSMDGKDMCNLVLNLQNPSGPVAAASPNDPEVRKLLREVQPRLKEDSNLAGAMEEDEKMKETNIPDQSAARAQKQLTEAAAQCKLGAATNLQDAVPKNGGAEEAARKYLSTAAGIPYIMAPSLTSAGAAAFVLLGFTLYQSFLSTGIVYGWPSLLSLLTSENVYRHRCDNYAESCPERTLAFNLVFSIGAMVNVSGGVACGFLVDSIGPRKGILTGLILIIVGSLCLGLADVENDWAWPAAYVFYGLGGCCVHLSSFSLGNAFGKAKGVVISCFVATFSISALAFQVFDLAYRAGLTLRVVSLIHVSLEALNMCFSGWLWPDSALKPGTRLTFERCRIKSSGGMEQGIAAKSLTVRERCVSALGIARTYKFVGFLTFHFTQLGLNRCLMGWMAAELRWKHEELLGASRPGLDIDHELAMFNFLQAGAGFISIPVFGWLVARFGHRRAPFCATAGLAVLFLAVRPFSEPWLLPILYIVSACHRQLFFSTFFTFMISEYPAELFATLAGMANVLAGLVSFLQNPLLELVLRDMDGHFLLPLLAQLGIAAIVFVCSLIAWFYDKPALPPPAALDTETVDEAAETKLQLCPAHDSPVPIVQPRAHGAVMEPEPVQNATSKYLKRRLPTANAEPSKVAEQLNETRHETQGGRANRATSYADRRLPAVTSCLSGSSMPVPHSEAPTDQEKECPAQRREPYLLRRRQIDFTWVDLDGVAGHQQPQASGTRLSIHGRGSHIFRTAEDMLHVGPLAFGDSTDKDYVTSCDRQGGRLEHLEPVLLNIYDLGDSKAIQRLNVLLKPMGSGAYHAAVQVYGQEWSFGGLSIDDPIEEGFETGIWSCRPQGCRQHSYRESVAMGHTSHSHVQILEIVRGMMDDWPMNSYQILRRNCCHFCDAFCQLIGVGPLPAWVLNLAGVGASLESLQTSTFHATASAASVVRDFALRIKKVPA</sequence>
<dbReference type="Pfam" id="PF07690">
    <property type="entry name" value="MFS_1"/>
    <property type="match status" value="1"/>
</dbReference>
<dbReference type="PROSITE" id="PS51858">
    <property type="entry name" value="PPPDE"/>
    <property type="match status" value="1"/>
</dbReference>
<dbReference type="AlphaFoldDB" id="A0A1Q9E392"/>
<evidence type="ECO:0000256" key="3">
    <source>
        <dbReference type="ARBA" id="ARBA00008140"/>
    </source>
</evidence>
<organism evidence="14 15">
    <name type="scientific">Symbiodinium microadriaticum</name>
    <name type="common">Dinoflagellate</name>
    <name type="synonym">Zooxanthella microadriatica</name>
    <dbReference type="NCBI Taxonomy" id="2951"/>
    <lineage>
        <taxon>Eukaryota</taxon>
        <taxon>Sar</taxon>
        <taxon>Alveolata</taxon>
        <taxon>Dinophyceae</taxon>
        <taxon>Suessiales</taxon>
        <taxon>Symbiodiniaceae</taxon>
        <taxon>Symbiodinium</taxon>
    </lineage>
</organism>
<feature type="domain" description="PPPDE" evidence="13">
    <location>
        <begin position="1035"/>
        <end position="1181"/>
    </location>
</feature>
<reference evidence="14 15" key="1">
    <citation type="submission" date="2016-02" db="EMBL/GenBank/DDBJ databases">
        <title>Genome analysis of coral dinoflagellate symbionts highlights evolutionary adaptations to a symbiotic lifestyle.</title>
        <authorList>
            <person name="Aranda M."/>
            <person name="Li Y."/>
            <person name="Liew Y.J."/>
            <person name="Baumgarten S."/>
            <person name="Simakov O."/>
            <person name="Wilson M."/>
            <person name="Piel J."/>
            <person name="Ashoor H."/>
            <person name="Bougouffa S."/>
            <person name="Bajic V.B."/>
            <person name="Ryu T."/>
            <person name="Ravasi T."/>
            <person name="Bayer T."/>
            <person name="Micklem G."/>
            <person name="Kim H."/>
            <person name="Bhak J."/>
            <person name="Lajeunesse T.C."/>
            <person name="Voolstra C.R."/>
        </authorList>
    </citation>
    <scope>NUCLEOTIDE SEQUENCE [LARGE SCALE GENOMIC DNA]</scope>
    <source>
        <strain evidence="14 15">CCMP2467</strain>
    </source>
</reference>
<comment type="similarity">
    <text evidence="3">Belongs to the DeSI family.</text>
</comment>
<dbReference type="PANTHER" id="PTHR20772">
    <property type="entry name" value="PROTEIN FMP42"/>
    <property type="match status" value="1"/>
</dbReference>
<name>A0A1Q9E392_SYMMI</name>
<dbReference type="CDD" id="cd06174">
    <property type="entry name" value="MFS"/>
    <property type="match status" value="1"/>
</dbReference>
<dbReference type="Gene3D" id="3.90.1720.30">
    <property type="entry name" value="PPPDE domains"/>
    <property type="match status" value="1"/>
</dbReference>
<evidence type="ECO:0000256" key="12">
    <source>
        <dbReference type="SAM" id="Phobius"/>
    </source>
</evidence>
<keyword evidence="4" id="KW-0813">Transport</keyword>
<evidence type="ECO:0000256" key="10">
    <source>
        <dbReference type="ARBA" id="ARBA00023136"/>
    </source>
</evidence>